<evidence type="ECO:0008006" key="5">
    <source>
        <dbReference type="Google" id="ProtNLM"/>
    </source>
</evidence>
<evidence type="ECO:0000256" key="2">
    <source>
        <dbReference type="SAM" id="SignalP"/>
    </source>
</evidence>
<reference evidence="3 4" key="1">
    <citation type="submission" date="2020-04" db="EMBL/GenBank/DDBJ databases">
        <title>Draft genome of Pyxidicoccus fallax type strain.</title>
        <authorList>
            <person name="Whitworth D.E."/>
        </authorList>
    </citation>
    <scope>NUCLEOTIDE SEQUENCE [LARGE SCALE GENOMIC DNA]</scope>
    <source>
        <strain evidence="3 4">DSM 14698</strain>
    </source>
</reference>
<dbReference type="PROSITE" id="PS51257">
    <property type="entry name" value="PROKAR_LIPOPROTEIN"/>
    <property type="match status" value="1"/>
</dbReference>
<feature type="chain" id="PRO_5032809652" description="Lipoprotein" evidence="2">
    <location>
        <begin position="21"/>
        <end position="371"/>
    </location>
</feature>
<proteinExistence type="predicted"/>
<evidence type="ECO:0000313" key="3">
    <source>
        <dbReference type="EMBL" id="NMO23128.1"/>
    </source>
</evidence>
<protein>
    <recommendedName>
        <fullName evidence="5">Lipoprotein</fullName>
    </recommendedName>
</protein>
<feature type="compositionally biased region" description="Pro residues" evidence="1">
    <location>
        <begin position="346"/>
        <end position="355"/>
    </location>
</feature>
<keyword evidence="2" id="KW-0732">Signal</keyword>
<gene>
    <name evidence="3" type="ORF">HG543_50950</name>
</gene>
<organism evidence="3 4">
    <name type="scientific">Pyxidicoccus fallax</name>
    <dbReference type="NCBI Taxonomy" id="394095"/>
    <lineage>
        <taxon>Bacteria</taxon>
        <taxon>Pseudomonadati</taxon>
        <taxon>Myxococcota</taxon>
        <taxon>Myxococcia</taxon>
        <taxon>Myxococcales</taxon>
        <taxon>Cystobacterineae</taxon>
        <taxon>Myxococcaceae</taxon>
        <taxon>Pyxidicoccus</taxon>
    </lineage>
</organism>
<evidence type="ECO:0000256" key="1">
    <source>
        <dbReference type="SAM" id="MobiDB-lite"/>
    </source>
</evidence>
<sequence length="371" mass="38759">MNPMRTVMKARSLTASFLLAATLGGCAESDPVPPVPTGLDAPVTELPASQAAVSGLVFDPEAFLAMYLAIPNGEGPPAYLLPGMPGLMYSAIPDARVRLYGPGLRESLSPPSSPAGQWQADGVALDEHTPYLAEAVPPQGPVTFYIDEYAPLALPPATYYPTTHVRPIQVSGTQCSSQTALMVGSAGALDAVAQHLTAGGTPTTVEDLLNPARTGGVVLLNVHTPSFFYDFFLTPMDEVAVEASAGTVVALDWAYPEGLPGQSPMGYSVIPGSVSPVGYFALVLPPGASAPVTVSFTDTVVTPPEEEPGEFGPRPVLIPSATVEPRAGVSVQRVFAWPNFPPFEPDPLEDPPLPPMDESWHCVAPEPPPEG</sequence>
<comment type="caution">
    <text evidence="3">The sequence shown here is derived from an EMBL/GenBank/DDBJ whole genome shotgun (WGS) entry which is preliminary data.</text>
</comment>
<feature type="signal peptide" evidence="2">
    <location>
        <begin position="1"/>
        <end position="20"/>
    </location>
</feature>
<keyword evidence="4" id="KW-1185">Reference proteome</keyword>
<name>A0A848LY65_9BACT</name>
<dbReference type="EMBL" id="JABBJJ010000536">
    <property type="protein sequence ID" value="NMO23128.1"/>
    <property type="molecule type" value="Genomic_DNA"/>
</dbReference>
<dbReference type="AlphaFoldDB" id="A0A848LY65"/>
<feature type="region of interest" description="Disordered" evidence="1">
    <location>
        <begin position="346"/>
        <end position="371"/>
    </location>
</feature>
<evidence type="ECO:0000313" key="4">
    <source>
        <dbReference type="Proteomes" id="UP000518300"/>
    </source>
</evidence>
<dbReference type="Proteomes" id="UP000518300">
    <property type="component" value="Unassembled WGS sequence"/>
</dbReference>
<accession>A0A848LY65</accession>